<feature type="transmembrane region" description="Helical" evidence="1">
    <location>
        <begin position="12"/>
        <end position="29"/>
    </location>
</feature>
<dbReference type="EMBL" id="CP071446">
    <property type="protein sequence ID" value="QTA37333.1"/>
    <property type="molecule type" value="Genomic_DNA"/>
</dbReference>
<proteinExistence type="predicted"/>
<dbReference type="RefSeq" id="WP_207566058.1">
    <property type="nucleotide sequence ID" value="NZ_CP071446.1"/>
</dbReference>
<gene>
    <name evidence="2" type="ORF">JYK00_06215</name>
</gene>
<dbReference type="Proteomes" id="UP000671862">
    <property type="component" value="Chromosome"/>
</dbReference>
<organism evidence="2 3">
    <name type="scientific">Thermosipho ferrireducens</name>
    <dbReference type="NCBI Taxonomy" id="2571116"/>
    <lineage>
        <taxon>Bacteria</taxon>
        <taxon>Thermotogati</taxon>
        <taxon>Thermotogota</taxon>
        <taxon>Thermotogae</taxon>
        <taxon>Thermotogales</taxon>
        <taxon>Fervidobacteriaceae</taxon>
        <taxon>Thermosipho</taxon>
    </lineage>
</organism>
<keyword evidence="1" id="KW-0472">Membrane</keyword>
<keyword evidence="1" id="KW-1133">Transmembrane helix</keyword>
<name>A0ABX7S4G3_9BACT</name>
<feature type="transmembrane region" description="Helical" evidence="1">
    <location>
        <begin position="128"/>
        <end position="148"/>
    </location>
</feature>
<keyword evidence="3" id="KW-1185">Reference proteome</keyword>
<dbReference type="InterPro" id="IPR007404">
    <property type="entry name" value="YdjM-like"/>
</dbReference>
<reference evidence="2 3" key="1">
    <citation type="submission" date="2021-03" db="EMBL/GenBank/DDBJ databases">
        <title>Thermosipho ferrireducens sp.nov., an anaerobic thermophilic iron-reducing bacterium isolated from a deep-sea hydrothermal sulfide deposits.</title>
        <authorList>
            <person name="Zeng X."/>
            <person name="Chen Y."/>
            <person name="Shao Z."/>
        </authorList>
    </citation>
    <scope>NUCLEOTIDE SEQUENCE [LARGE SCALE GENOMIC DNA]</scope>
    <source>
        <strain evidence="2 3">JL129W03</strain>
    </source>
</reference>
<feature type="transmembrane region" description="Helical" evidence="1">
    <location>
        <begin position="65"/>
        <end position="88"/>
    </location>
</feature>
<keyword evidence="1" id="KW-0812">Transmembrane</keyword>
<feature type="transmembrane region" description="Helical" evidence="1">
    <location>
        <begin position="35"/>
        <end position="53"/>
    </location>
</feature>
<evidence type="ECO:0000256" key="1">
    <source>
        <dbReference type="SAM" id="Phobius"/>
    </source>
</evidence>
<dbReference type="GO" id="GO:0016787">
    <property type="term" value="F:hydrolase activity"/>
    <property type="evidence" value="ECO:0007669"/>
    <property type="project" value="UniProtKB-KW"/>
</dbReference>
<accession>A0ABX7S4G3</accession>
<dbReference type="Pfam" id="PF04307">
    <property type="entry name" value="YdjM"/>
    <property type="match status" value="1"/>
</dbReference>
<keyword evidence="2" id="KW-0378">Hydrolase</keyword>
<sequence length="189" mass="21761">MPNFHTHIRFGIFSYPIILVIYEFVIRIGRFDSPSSQVIAIGFLIYILSSDMPDIDHNHSFLHKFIKLLLMGTAAYLEFVNSFFINIFKISHLYVSYFSIRFFISFTFALCVGALYEIVTPRHRGPLHTVLAGLIYGTIVATGYWWSYKNIPDTVFIGTVSITGYISHLVLDSLFMERNGELKVRKRGD</sequence>
<evidence type="ECO:0000313" key="2">
    <source>
        <dbReference type="EMBL" id="QTA37333.1"/>
    </source>
</evidence>
<feature type="transmembrane region" description="Helical" evidence="1">
    <location>
        <begin position="154"/>
        <end position="176"/>
    </location>
</feature>
<protein>
    <submittedName>
        <fullName evidence="2">Metal-dependent hydrolase</fullName>
    </submittedName>
</protein>
<evidence type="ECO:0000313" key="3">
    <source>
        <dbReference type="Proteomes" id="UP000671862"/>
    </source>
</evidence>
<feature type="transmembrane region" description="Helical" evidence="1">
    <location>
        <begin position="94"/>
        <end position="116"/>
    </location>
</feature>